<evidence type="ECO:0000313" key="2">
    <source>
        <dbReference type="EMBL" id="QOP41608.1"/>
    </source>
</evidence>
<dbReference type="Proteomes" id="UP000593910">
    <property type="component" value="Chromosome"/>
</dbReference>
<protein>
    <recommendedName>
        <fullName evidence="4">Histidine kinase</fullName>
    </recommendedName>
</protein>
<feature type="chain" id="PRO_5032695350" description="Histidine kinase" evidence="1">
    <location>
        <begin position="20"/>
        <end position="230"/>
    </location>
</feature>
<dbReference type="NCBIfam" id="TIGR02001">
    <property type="entry name" value="gcw_chp"/>
    <property type="match status" value="1"/>
</dbReference>
<name>A0A7M1AYH5_9BACT</name>
<dbReference type="KEGG" id="smax:FJR03_07535"/>
<evidence type="ECO:0008006" key="4">
    <source>
        <dbReference type="Google" id="ProtNLM"/>
    </source>
</evidence>
<evidence type="ECO:0000256" key="1">
    <source>
        <dbReference type="SAM" id="SignalP"/>
    </source>
</evidence>
<sequence>MKLIKLSLAAALAATMTMASDITSEIGVSANVAMTSNYMWRGMTQTHDAPAIQGGFDLDYKGFYVGTWGSNVAGGDQGYYGDASMELDLYAGYSSEFAGIGYDIGFLQFCYPRSTDESGWGEAYLGLSYDMEVVSVGAKYSYAIDTMDNGWDDQYNLLELSASVLLPYDMALDGTYGFYENVGDYYYVGLTKSIKSYDFTLAYTGLTDSSVGSVEVSTEDKATFTIGTSF</sequence>
<evidence type="ECO:0000313" key="3">
    <source>
        <dbReference type="Proteomes" id="UP000593910"/>
    </source>
</evidence>
<dbReference type="Pfam" id="PF09694">
    <property type="entry name" value="Gcw_chp"/>
    <property type="match status" value="1"/>
</dbReference>
<dbReference type="InterPro" id="IPR010239">
    <property type="entry name" value="CHP02001"/>
</dbReference>
<dbReference type="EMBL" id="CP041165">
    <property type="protein sequence ID" value="QOP41608.1"/>
    <property type="molecule type" value="Genomic_DNA"/>
</dbReference>
<dbReference type="AlphaFoldDB" id="A0A7M1AYH5"/>
<gene>
    <name evidence="2" type="ORF">FJR03_07535</name>
</gene>
<reference evidence="2 3" key="1">
    <citation type="submission" date="2019-06" db="EMBL/GenBank/DDBJ databases">
        <title>Sulfurimonas gotlandica sp. nov., a chemoautotrophic and psychrotolerant epsilonproteobacterium isolated from a pelagic redoxcline, and an emended description of the genus Sulfurimonas.</title>
        <authorList>
            <person name="Wang S."/>
            <person name="Jiang L."/>
            <person name="Shao Z."/>
        </authorList>
    </citation>
    <scope>NUCLEOTIDE SEQUENCE [LARGE SCALE GENOMIC DNA]</scope>
    <source>
        <strain evidence="2 3">B2</strain>
    </source>
</reference>
<organism evidence="2 3">
    <name type="scientific">Sulfurimonas marina</name>
    <dbReference type="NCBI Taxonomy" id="2590551"/>
    <lineage>
        <taxon>Bacteria</taxon>
        <taxon>Pseudomonadati</taxon>
        <taxon>Campylobacterota</taxon>
        <taxon>Epsilonproteobacteria</taxon>
        <taxon>Campylobacterales</taxon>
        <taxon>Sulfurimonadaceae</taxon>
        <taxon>Sulfurimonas</taxon>
    </lineage>
</organism>
<accession>A0A7M1AYH5</accession>
<proteinExistence type="predicted"/>
<dbReference type="RefSeq" id="WP_193112925.1">
    <property type="nucleotide sequence ID" value="NZ_CP041165.1"/>
</dbReference>
<keyword evidence="1" id="KW-0732">Signal</keyword>
<feature type="signal peptide" evidence="1">
    <location>
        <begin position="1"/>
        <end position="19"/>
    </location>
</feature>
<keyword evidence="3" id="KW-1185">Reference proteome</keyword>